<evidence type="ECO:0000313" key="2">
    <source>
        <dbReference type="Proteomes" id="UP000245712"/>
    </source>
</evidence>
<dbReference type="RefSeq" id="WP_116613606.1">
    <property type="nucleotide sequence ID" value="NZ_CAJZAT010000162.1"/>
</dbReference>
<organism evidence="1 2">
    <name type="scientific">Paraburkholderia unamae</name>
    <dbReference type="NCBI Taxonomy" id="219649"/>
    <lineage>
        <taxon>Bacteria</taxon>
        <taxon>Pseudomonadati</taxon>
        <taxon>Pseudomonadota</taxon>
        <taxon>Betaproteobacteria</taxon>
        <taxon>Burkholderiales</taxon>
        <taxon>Burkholderiaceae</taxon>
        <taxon>Paraburkholderia</taxon>
    </lineage>
</organism>
<dbReference type="Gene3D" id="3.30.70.100">
    <property type="match status" value="1"/>
</dbReference>
<dbReference type="InterPro" id="IPR011008">
    <property type="entry name" value="Dimeric_a/b-barrel"/>
</dbReference>
<dbReference type="SUPFAM" id="SSF54909">
    <property type="entry name" value="Dimeric alpha+beta barrel"/>
    <property type="match status" value="1"/>
</dbReference>
<keyword evidence="2" id="KW-1185">Reference proteome</keyword>
<proteinExistence type="predicted"/>
<dbReference type="Proteomes" id="UP000245712">
    <property type="component" value="Unassembled WGS sequence"/>
</dbReference>
<evidence type="ECO:0000313" key="1">
    <source>
        <dbReference type="EMBL" id="PVX75181.1"/>
    </source>
</evidence>
<gene>
    <name evidence="1" type="ORF">C7402_118113</name>
</gene>
<sequence>MQFSYLVTWVHADASARMAADDLARIAAIVEATPALRRARLYTPESADDYYTQDGPSPIFAMQLDYDTVFDLEAPIAAGGHLQALASAGLPSLVGCRVEQQAMLRRPFPVADAQARVPQGALPCQFLVHYPGHALDFDEWINYYLTHHPQIMFDFPGVREIEIFTRIDWLDAMPWTRVHYMQRNKLMFDSAQAITEAMHSPVRHAMRQDFEQFPPFKGSNIHHPMAARTMHFVK</sequence>
<dbReference type="EMBL" id="QEOB01000018">
    <property type="protein sequence ID" value="PVX75181.1"/>
    <property type="molecule type" value="Genomic_DNA"/>
</dbReference>
<reference evidence="1 2" key="1">
    <citation type="submission" date="2018-05" db="EMBL/GenBank/DDBJ databases">
        <title>Genomic Encyclopedia of Type Strains, Phase IV (KMG-V): Genome sequencing to study the core and pangenomes of soil and plant-associated prokaryotes.</title>
        <authorList>
            <person name="Whitman W."/>
        </authorList>
    </citation>
    <scope>NUCLEOTIDE SEQUENCE [LARGE SCALE GENOMIC DNA]</scope>
    <source>
        <strain evidence="1 2">SCZa-39</strain>
    </source>
</reference>
<name>A0ABX5KG72_9BURK</name>
<protein>
    <recommendedName>
        <fullName evidence="3">EthD domain-containing protein</fullName>
    </recommendedName>
</protein>
<accession>A0ABX5KG72</accession>
<comment type="caution">
    <text evidence="1">The sequence shown here is derived from an EMBL/GenBank/DDBJ whole genome shotgun (WGS) entry which is preliminary data.</text>
</comment>
<evidence type="ECO:0008006" key="3">
    <source>
        <dbReference type="Google" id="ProtNLM"/>
    </source>
</evidence>